<dbReference type="GO" id="GO:0005524">
    <property type="term" value="F:ATP binding"/>
    <property type="evidence" value="ECO:0007669"/>
    <property type="project" value="UniProtKB-KW"/>
</dbReference>
<evidence type="ECO:0000313" key="4">
    <source>
        <dbReference type="EMBL" id="KAJ1719547.1"/>
    </source>
</evidence>
<dbReference type="GO" id="GO:0016020">
    <property type="term" value="C:membrane"/>
    <property type="evidence" value="ECO:0007669"/>
    <property type="project" value="TreeGrafter"/>
</dbReference>
<dbReference type="InterPro" id="IPR050173">
    <property type="entry name" value="ABC_transporter_C-like"/>
</dbReference>
<organism evidence="4 5">
    <name type="scientific">Coemansia biformis</name>
    <dbReference type="NCBI Taxonomy" id="1286918"/>
    <lineage>
        <taxon>Eukaryota</taxon>
        <taxon>Fungi</taxon>
        <taxon>Fungi incertae sedis</taxon>
        <taxon>Zoopagomycota</taxon>
        <taxon>Kickxellomycotina</taxon>
        <taxon>Kickxellomycetes</taxon>
        <taxon>Kickxellales</taxon>
        <taxon>Kickxellaceae</taxon>
        <taxon>Coemansia</taxon>
    </lineage>
</organism>
<dbReference type="EMBL" id="JANBOI010002868">
    <property type="protein sequence ID" value="KAJ1719547.1"/>
    <property type="molecule type" value="Genomic_DNA"/>
</dbReference>
<keyword evidence="2" id="KW-0067">ATP-binding</keyword>
<evidence type="ECO:0000256" key="2">
    <source>
        <dbReference type="ARBA" id="ARBA00022840"/>
    </source>
</evidence>
<dbReference type="Gene3D" id="3.40.50.300">
    <property type="entry name" value="P-loop containing nucleotide triphosphate hydrolases"/>
    <property type="match status" value="2"/>
</dbReference>
<protein>
    <recommendedName>
        <fullName evidence="3">ABC transporter domain-containing protein</fullName>
    </recommendedName>
</protein>
<keyword evidence="1" id="KW-0547">Nucleotide-binding</keyword>
<gene>
    <name evidence="4" type="ORF">LPJ61_006289</name>
</gene>
<name>A0A9W8CQ71_9FUNG</name>
<evidence type="ECO:0000259" key="3">
    <source>
        <dbReference type="PROSITE" id="PS50893"/>
    </source>
</evidence>
<dbReference type="PANTHER" id="PTHR24223">
    <property type="entry name" value="ATP-BINDING CASSETTE SUB-FAMILY C"/>
    <property type="match status" value="1"/>
</dbReference>
<evidence type="ECO:0000313" key="5">
    <source>
        <dbReference type="Proteomes" id="UP001143981"/>
    </source>
</evidence>
<keyword evidence="5" id="KW-1185">Reference proteome</keyword>
<dbReference type="InterPro" id="IPR003439">
    <property type="entry name" value="ABC_transporter-like_ATP-bd"/>
</dbReference>
<reference evidence="4" key="1">
    <citation type="submission" date="2022-07" db="EMBL/GenBank/DDBJ databases">
        <title>Phylogenomic reconstructions and comparative analyses of Kickxellomycotina fungi.</title>
        <authorList>
            <person name="Reynolds N.K."/>
            <person name="Stajich J.E."/>
            <person name="Barry K."/>
            <person name="Grigoriev I.V."/>
            <person name="Crous P."/>
            <person name="Smith M.E."/>
        </authorList>
    </citation>
    <scope>NUCLEOTIDE SEQUENCE</scope>
    <source>
        <strain evidence="4">BCRC 34381</strain>
    </source>
</reference>
<dbReference type="Proteomes" id="UP001143981">
    <property type="component" value="Unassembled WGS sequence"/>
</dbReference>
<dbReference type="AlphaFoldDB" id="A0A9W8CQ71"/>
<sequence>MFAALAAYGLQHGLDAETTFTAIAVFRIVQSTVSMMPAIVAQSIGFYVSFRHIEVYLGQPEVDALEDRVACGAGGALGLDDAPADRAPGKSSLLAALIGETELVRGRVCVPAAAAAGVCVPAAAAAGGGALGAAGGLVLDDVAFVPQEPWLRKATVRDNILLGERFCAKRYACVHARSRPTCGRCQPATRRRLALARTLVRRSRLVVMDEATASVDFATDAALQRAIRGAELADSTLVCIAHRLRTVIDYDRILVLDEGRVAEFDTPARLLRRDGGLFHRLCEDSGELAQLERLAQGA</sequence>
<feature type="domain" description="ABC transporter" evidence="3">
    <location>
        <begin position="50"/>
        <end position="283"/>
    </location>
</feature>
<dbReference type="OrthoDB" id="6500128at2759"/>
<dbReference type="InterPro" id="IPR027417">
    <property type="entry name" value="P-loop_NTPase"/>
</dbReference>
<dbReference type="GO" id="GO:0042626">
    <property type="term" value="F:ATPase-coupled transmembrane transporter activity"/>
    <property type="evidence" value="ECO:0007669"/>
    <property type="project" value="TreeGrafter"/>
</dbReference>
<comment type="caution">
    <text evidence="4">The sequence shown here is derived from an EMBL/GenBank/DDBJ whole genome shotgun (WGS) entry which is preliminary data.</text>
</comment>
<dbReference type="PROSITE" id="PS50893">
    <property type="entry name" value="ABC_TRANSPORTER_2"/>
    <property type="match status" value="1"/>
</dbReference>
<dbReference type="GO" id="GO:0016887">
    <property type="term" value="F:ATP hydrolysis activity"/>
    <property type="evidence" value="ECO:0007669"/>
    <property type="project" value="InterPro"/>
</dbReference>
<evidence type="ECO:0000256" key="1">
    <source>
        <dbReference type="ARBA" id="ARBA00022741"/>
    </source>
</evidence>
<proteinExistence type="predicted"/>
<dbReference type="PANTHER" id="PTHR24223:SF415">
    <property type="entry name" value="FI20190P1"/>
    <property type="match status" value="1"/>
</dbReference>
<accession>A0A9W8CQ71</accession>
<dbReference type="SUPFAM" id="SSF52540">
    <property type="entry name" value="P-loop containing nucleoside triphosphate hydrolases"/>
    <property type="match status" value="1"/>
</dbReference>